<gene>
    <name evidence="1" type="ORF">M407DRAFT_100783</name>
</gene>
<reference evidence="1 2" key="1">
    <citation type="submission" date="2014-04" db="EMBL/GenBank/DDBJ databases">
        <authorList>
            <consortium name="DOE Joint Genome Institute"/>
            <person name="Kuo A."/>
            <person name="Girlanda M."/>
            <person name="Perotto S."/>
            <person name="Kohler A."/>
            <person name="Nagy L.G."/>
            <person name="Floudas D."/>
            <person name="Copeland A."/>
            <person name="Barry K.W."/>
            <person name="Cichocki N."/>
            <person name="Veneault-Fourrey C."/>
            <person name="LaButti K."/>
            <person name="Lindquist E.A."/>
            <person name="Lipzen A."/>
            <person name="Lundell T."/>
            <person name="Morin E."/>
            <person name="Murat C."/>
            <person name="Sun H."/>
            <person name="Tunlid A."/>
            <person name="Henrissat B."/>
            <person name="Grigoriev I.V."/>
            <person name="Hibbett D.S."/>
            <person name="Martin F."/>
            <person name="Nordberg H.P."/>
            <person name="Cantor M.N."/>
            <person name="Hua S.X."/>
        </authorList>
    </citation>
    <scope>NUCLEOTIDE SEQUENCE [LARGE SCALE GENOMIC DNA]</scope>
    <source>
        <strain evidence="1 2">MUT 4182</strain>
    </source>
</reference>
<proteinExistence type="predicted"/>
<evidence type="ECO:0000313" key="1">
    <source>
        <dbReference type="EMBL" id="KIO32663.1"/>
    </source>
</evidence>
<keyword evidence="2" id="KW-1185">Reference proteome</keyword>
<dbReference type="HOGENOM" id="CLU_1950386_0_0_1"/>
<evidence type="ECO:0000313" key="2">
    <source>
        <dbReference type="Proteomes" id="UP000054248"/>
    </source>
</evidence>
<sequence length="129" mass="14684">MYIPNFLSTRSQGRATRQAFWMIFKIAGLLPVEGLAFDGNRILLAVNSGIYSVAVKDHRHEECYRLHQVPEVFYLTSTDSSARLLSALRDDRANIETYDGTVWFISPAPRYEDLATRHITYVDMTAAIP</sequence>
<dbReference type="EMBL" id="KN822953">
    <property type="protein sequence ID" value="KIO32663.1"/>
    <property type="molecule type" value="Genomic_DNA"/>
</dbReference>
<organism evidence="1 2">
    <name type="scientific">Tulasnella calospora MUT 4182</name>
    <dbReference type="NCBI Taxonomy" id="1051891"/>
    <lineage>
        <taxon>Eukaryota</taxon>
        <taxon>Fungi</taxon>
        <taxon>Dikarya</taxon>
        <taxon>Basidiomycota</taxon>
        <taxon>Agaricomycotina</taxon>
        <taxon>Agaricomycetes</taxon>
        <taxon>Cantharellales</taxon>
        <taxon>Tulasnellaceae</taxon>
        <taxon>Tulasnella</taxon>
    </lineage>
</organism>
<name>A0A0C3LFB1_9AGAM</name>
<dbReference type="Proteomes" id="UP000054248">
    <property type="component" value="Unassembled WGS sequence"/>
</dbReference>
<dbReference type="AlphaFoldDB" id="A0A0C3LFB1"/>
<reference evidence="2" key="2">
    <citation type="submission" date="2015-01" db="EMBL/GenBank/DDBJ databases">
        <title>Evolutionary Origins and Diversification of the Mycorrhizal Mutualists.</title>
        <authorList>
            <consortium name="DOE Joint Genome Institute"/>
            <consortium name="Mycorrhizal Genomics Consortium"/>
            <person name="Kohler A."/>
            <person name="Kuo A."/>
            <person name="Nagy L.G."/>
            <person name="Floudas D."/>
            <person name="Copeland A."/>
            <person name="Barry K.W."/>
            <person name="Cichocki N."/>
            <person name="Veneault-Fourrey C."/>
            <person name="LaButti K."/>
            <person name="Lindquist E.A."/>
            <person name="Lipzen A."/>
            <person name="Lundell T."/>
            <person name="Morin E."/>
            <person name="Murat C."/>
            <person name="Riley R."/>
            <person name="Ohm R."/>
            <person name="Sun H."/>
            <person name="Tunlid A."/>
            <person name="Henrissat B."/>
            <person name="Grigoriev I.V."/>
            <person name="Hibbett D.S."/>
            <person name="Martin F."/>
        </authorList>
    </citation>
    <scope>NUCLEOTIDE SEQUENCE [LARGE SCALE GENOMIC DNA]</scope>
    <source>
        <strain evidence="2">MUT 4182</strain>
    </source>
</reference>
<accession>A0A0C3LFB1</accession>
<protein>
    <submittedName>
        <fullName evidence="1">Uncharacterized protein</fullName>
    </submittedName>
</protein>